<evidence type="ECO:0000256" key="1">
    <source>
        <dbReference type="ARBA" id="ARBA00004141"/>
    </source>
</evidence>
<keyword evidence="4 5" id="KW-0472">Membrane</keyword>
<evidence type="ECO:0000256" key="2">
    <source>
        <dbReference type="ARBA" id="ARBA00022692"/>
    </source>
</evidence>
<dbReference type="PANTHER" id="PTHR43723:SF1">
    <property type="entry name" value="COBALT TRANSPORT PROTEIN CBIQ"/>
    <property type="match status" value="1"/>
</dbReference>
<comment type="subcellular location">
    <subcellularLocation>
        <location evidence="1">Membrane</location>
        <topology evidence="1">Multi-pass membrane protein</topology>
    </subcellularLocation>
</comment>
<keyword evidence="3 5" id="KW-1133">Transmembrane helix</keyword>
<feature type="transmembrane region" description="Helical" evidence="5">
    <location>
        <begin position="12"/>
        <end position="40"/>
    </location>
</feature>
<feature type="transmembrane region" description="Helical" evidence="5">
    <location>
        <begin position="85"/>
        <end position="105"/>
    </location>
</feature>
<accession>A0A1T4LBP7</accession>
<dbReference type="PANTHER" id="PTHR43723">
    <property type="entry name" value="COBALT TRANSPORT PROTEIN CBIQ"/>
    <property type="match status" value="1"/>
</dbReference>
<name>A0A1T4LBP7_9FUSO</name>
<dbReference type="EMBL" id="FUWX01000006">
    <property type="protein sequence ID" value="SJZ52159.1"/>
    <property type="molecule type" value="Genomic_DNA"/>
</dbReference>
<feature type="transmembrane region" description="Helical" evidence="5">
    <location>
        <begin position="117"/>
        <end position="138"/>
    </location>
</feature>
<organism evidence="6 7">
    <name type="scientific">Cetobacterium ceti</name>
    <dbReference type="NCBI Taxonomy" id="180163"/>
    <lineage>
        <taxon>Bacteria</taxon>
        <taxon>Fusobacteriati</taxon>
        <taxon>Fusobacteriota</taxon>
        <taxon>Fusobacteriia</taxon>
        <taxon>Fusobacteriales</taxon>
        <taxon>Fusobacteriaceae</taxon>
        <taxon>Cetobacterium</taxon>
    </lineage>
</organism>
<evidence type="ECO:0000256" key="4">
    <source>
        <dbReference type="ARBA" id="ARBA00023136"/>
    </source>
</evidence>
<keyword evidence="7" id="KW-1185">Reference proteome</keyword>
<dbReference type="STRING" id="180163.SAMN02745174_00786"/>
<dbReference type="CDD" id="cd16914">
    <property type="entry name" value="EcfT"/>
    <property type="match status" value="1"/>
</dbReference>
<feature type="transmembrane region" description="Helical" evidence="5">
    <location>
        <begin position="52"/>
        <end position="73"/>
    </location>
</feature>
<dbReference type="GO" id="GO:0006824">
    <property type="term" value="P:cobalt ion transport"/>
    <property type="evidence" value="ECO:0007669"/>
    <property type="project" value="TreeGrafter"/>
</dbReference>
<protein>
    <submittedName>
        <fullName evidence="6">Energy-coupling factor transporter transmembrane protein EcfT</fullName>
    </submittedName>
</protein>
<dbReference type="Proteomes" id="UP000191153">
    <property type="component" value="Unassembled WGS sequence"/>
</dbReference>
<evidence type="ECO:0000256" key="3">
    <source>
        <dbReference type="ARBA" id="ARBA00022989"/>
    </source>
</evidence>
<dbReference type="InterPro" id="IPR003339">
    <property type="entry name" value="ABC/ECF_trnsptr_transmembrane"/>
</dbReference>
<dbReference type="InterPro" id="IPR052770">
    <property type="entry name" value="Cobalt_transport_CbiQ"/>
</dbReference>
<feature type="transmembrane region" description="Helical" evidence="5">
    <location>
        <begin position="206"/>
        <end position="224"/>
    </location>
</feature>
<proteinExistence type="predicted"/>
<evidence type="ECO:0000313" key="7">
    <source>
        <dbReference type="Proteomes" id="UP000191153"/>
    </source>
</evidence>
<dbReference type="OrthoDB" id="9815246at2"/>
<reference evidence="6 7" key="1">
    <citation type="submission" date="2017-02" db="EMBL/GenBank/DDBJ databases">
        <authorList>
            <person name="Peterson S.W."/>
        </authorList>
    </citation>
    <scope>NUCLEOTIDE SEQUENCE [LARGE SCALE GENOMIC DNA]</scope>
    <source>
        <strain evidence="6 7">ATCC 700028</strain>
    </source>
</reference>
<evidence type="ECO:0000313" key="6">
    <source>
        <dbReference type="EMBL" id="SJZ52159.1"/>
    </source>
</evidence>
<keyword evidence="2 5" id="KW-0812">Transmembrane</keyword>
<dbReference type="AlphaFoldDB" id="A0A1T4LBP7"/>
<dbReference type="GO" id="GO:0043190">
    <property type="term" value="C:ATP-binding cassette (ABC) transporter complex"/>
    <property type="evidence" value="ECO:0007669"/>
    <property type="project" value="TreeGrafter"/>
</dbReference>
<sequence length="225" mass="26324">MLRSLNPLEKFIISMGTIIVLISLKNIYLNIFVITIGGIILTLQNLSLKRVLFFFIPPFMFLIPTLLAQGIQFSPELTFRFEWEIFFRVIGALIAIGYFILTCKFKDLYYVGIQLKIPKLICELGVLMFNYLNIMYISYVKIKMAMEARGAFCSFKTVYRDVGFMFTKVFLNSYYSLKGQSDAMRSRGYDEELIFFPKKYKLSRKVIMNFSLWIILLIVIDRVSL</sequence>
<evidence type="ECO:0000256" key="5">
    <source>
        <dbReference type="SAM" id="Phobius"/>
    </source>
</evidence>
<dbReference type="Pfam" id="PF02361">
    <property type="entry name" value="CbiQ"/>
    <property type="match status" value="1"/>
</dbReference>
<gene>
    <name evidence="6" type="ORF">SAMN02745174_00786</name>
</gene>